<dbReference type="AlphaFoldDB" id="X0TIJ3"/>
<evidence type="ECO:0000313" key="1">
    <source>
        <dbReference type="EMBL" id="GAF87952.1"/>
    </source>
</evidence>
<dbReference type="EMBL" id="BARS01015203">
    <property type="protein sequence ID" value="GAF87952.1"/>
    <property type="molecule type" value="Genomic_DNA"/>
</dbReference>
<name>X0TIJ3_9ZZZZ</name>
<gene>
    <name evidence="1" type="ORF">S01H1_25211</name>
</gene>
<proteinExistence type="predicted"/>
<protein>
    <submittedName>
        <fullName evidence="1">Uncharacterized protein</fullName>
    </submittedName>
</protein>
<accession>X0TIJ3</accession>
<comment type="caution">
    <text evidence="1">The sequence shown here is derived from an EMBL/GenBank/DDBJ whole genome shotgun (WGS) entry which is preliminary data.</text>
</comment>
<reference evidence="1" key="1">
    <citation type="journal article" date="2014" name="Front. Microbiol.">
        <title>High frequency of phylogenetically diverse reductive dehalogenase-homologous genes in deep subseafloor sedimentary metagenomes.</title>
        <authorList>
            <person name="Kawai M."/>
            <person name="Futagami T."/>
            <person name="Toyoda A."/>
            <person name="Takaki Y."/>
            <person name="Nishi S."/>
            <person name="Hori S."/>
            <person name="Arai W."/>
            <person name="Tsubouchi T."/>
            <person name="Morono Y."/>
            <person name="Uchiyama I."/>
            <person name="Ito T."/>
            <person name="Fujiyama A."/>
            <person name="Inagaki F."/>
            <person name="Takami H."/>
        </authorList>
    </citation>
    <scope>NUCLEOTIDE SEQUENCE</scope>
    <source>
        <strain evidence="1">Expedition CK06-06</strain>
    </source>
</reference>
<organism evidence="1">
    <name type="scientific">marine sediment metagenome</name>
    <dbReference type="NCBI Taxonomy" id="412755"/>
    <lineage>
        <taxon>unclassified sequences</taxon>
        <taxon>metagenomes</taxon>
        <taxon>ecological metagenomes</taxon>
    </lineage>
</organism>
<sequence>MTQKNDDMILEIIAKRSFGSSAGSSKVFTVSVRTDKHGKLHIATAKKIFEFINGELRKGEAEMMGIDCNLDTEDEFKFKRPFRRRE</sequence>